<organism evidence="1 2">
    <name type="scientific">Laccaria amethystina LaAM-08-1</name>
    <dbReference type="NCBI Taxonomy" id="1095629"/>
    <lineage>
        <taxon>Eukaryota</taxon>
        <taxon>Fungi</taxon>
        <taxon>Dikarya</taxon>
        <taxon>Basidiomycota</taxon>
        <taxon>Agaricomycotina</taxon>
        <taxon>Agaricomycetes</taxon>
        <taxon>Agaricomycetidae</taxon>
        <taxon>Agaricales</taxon>
        <taxon>Agaricineae</taxon>
        <taxon>Hydnangiaceae</taxon>
        <taxon>Laccaria</taxon>
    </lineage>
</organism>
<dbReference type="Proteomes" id="UP000054477">
    <property type="component" value="Unassembled WGS sequence"/>
</dbReference>
<keyword evidence="2" id="KW-1185">Reference proteome</keyword>
<evidence type="ECO:0000313" key="1">
    <source>
        <dbReference type="EMBL" id="KIJ89445.1"/>
    </source>
</evidence>
<gene>
    <name evidence="1" type="ORF">K443DRAFT_135742</name>
</gene>
<proteinExistence type="predicted"/>
<dbReference type="STRING" id="1095629.A0A0C9WKH8"/>
<protein>
    <submittedName>
        <fullName evidence="1">Uncharacterized protein</fullName>
    </submittedName>
</protein>
<dbReference type="OrthoDB" id="3265433at2759"/>
<evidence type="ECO:0000313" key="2">
    <source>
        <dbReference type="Proteomes" id="UP000054477"/>
    </source>
</evidence>
<reference evidence="1 2" key="1">
    <citation type="submission" date="2014-04" db="EMBL/GenBank/DDBJ databases">
        <authorList>
            <consortium name="DOE Joint Genome Institute"/>
            <person name="Kuo A."/>
            <person name="Kohler A."/>
            <person name="Nagy L.G."/>
            <person name="Floudas D."/>
            <person name="Copeland A."/>
            <person name="Barry K.W."/>
            <person name="Cichocki N."/>
            <person name="Veneault-Fourrey C."/>
            <person name="LaButti K."/>
            <person name="Lindquist E.A."/>
            <person name="Lipzen A."/>
            <person name="Lundell T."/>
            <person name="Morin E."/>
            <person name="Murat C."/>
            <person name="Sun H."/>
            <person name="Tunlid A."/>
            <person name="Henrissat B."/>
            <person name="Grigoriev I.V."/>
            <person name="Hibbett D.S."/>
            <person name="Martin F."/>
            <person name="Nordberg H.P."/>
            <person name="Cantor M.N."/>
            <person name="Hua S.X."/>
        </authorList>
    </citation>
    <scope>NUCLEOTIDE SEQUENCE [LARGE SCALE GENOMIC DNA]</scope>
    <source>
        <strain evidence="1 2">LaAM-08-1</strain>
    </source>
</reference>
<dbReference type="EMBL" id="KN839726">
    <property type="protein sequence ID" value="KIJ89445.1"/>
    <property type="molecule type" value="Genomic_DNA"/>
</dbReference>
<sequence>MKSALRVYNQARWALDQLDAPKATRDPYKPISKKDTRALTTVYDGNAWGQRNNALPWFWNMAVAEDSSSSTYMEQVYQVNWLRAKARYDRWSEEHILIPNEMNWTWLFFLNKANEWAGLSNLVPDKPGHVCFAKGQISMWKELAFQATKAFINAGVMCNAITLPQQS</sequence>
<accession>A0A0C9WKH8</accession>
<reference evidence="2" key="2">
    <citation type="submission" date="2015-01" db="EMBL/GenBank/DDBJ databases">
        <title>Evolutionary Origins and Diversification of the Mycorrhizal Mutualists.</title>
        <authorList>
            <consortium name="DOE Joint Genome Institute"/>
            <consortium name="Mycorrhizal Genomics Consortium"/>
            <person name="Kohler A."/>
            <person name="Kuo A."/>
            <person name="Nagy L.G."/>
            <person name="Floudas D."/>
            <person name="Copeland A."/>
            <person name="Barry K.W."/>
            <person name="Cichocki N."/>
            <person name="Veneault-Fourrey C."/>
            <person name="LaButti K."/>
            <person name="Lindquist E.A."/>
            <person name="Lipzen A."/>
            <person name="Lundell T."/>
            <person name="Morin E."/>
            <person name="Murat C."/>
            <person name="Riley R."/>
            <person name="Ohm R."/>
            <person name="Sun H."/>
            <person name="Tunlid A."/>
            <person name="Henrissat B."/>
            <person name="Grigoriev I.V."/>
            <person name="Hibbett D.S."/>
            <person name="Martin F."/>
        </authorList>
    </citation>
    <scope>NUCLEOTIDE SEQUENCE [LARGE SCALE GENOMIC DNA]</scope>
    <source>
        <strain evidence="2">LaAM-08-1</strain>
    </source>
</reference>
<name>A0A0C9WKH8_9AGAR</name>
<dbReference type="AlphaFoldDB" id="A0A0C9WKH8"/>
<dbReference type="HOGENOM" id="CLU_003703_6_0_1"/>